<reference evidence="6 7" key="1">
    <citation type="submission" date="2024-03" db="EMBL/GenBank/DDBJ databases">
        <title>Novel species of the genus Variovorax.</title>
        <authorList>
            <person name="Liu Q."/>
            <person name="Xin Y.-H."/>
        </authorList>
    </citation>
    <scope>NUCLEOTIDE SEQUENCE [LARGE SCALE GENOMIC DNA]</scope>
    <source>
        <strain evidence="6 7">KACC 18900</strain>
    </source>
</reference>
<keyword evidence="3" id="KW-0238">DNA-binding</keyword>
<evidence type="ECO:0000259" key="5">
    <source>
        <dbReference type="PROSITE" id="PS50931"/>
    </source>
</evidence>
<dbReference type="SUPFAM" id="SSF46785">
    <property type="entry name" value="Winged helix' DNA-binding domain"/>
    <property type="match status" value="1"/>
</dbReference>
<name>A0ABU8WR82_9BURK</name>
<dbReference type="InterPro" id="IPR005119">
    <property type="entry name" value="LysR_subst-bd"/>
</dbReference>
<organism evidence="6 7">
    <name type="scientific">Variovorax rhizosphaerae</name>
    <dbReference type="NCBI Taxonomy" id="1836200"/>
    <lineage>
        <taxon>Bacteria</taxon>
        <taxon>Pseudomonadati</taxon>
        <taxon>Pseudomonadota</taxon>
        <taxon>Betaproteobacteria</taxon>
        <taxon>Burkholderiales</taxon>
        <taxon>Comamonadaceae</taxon>
        <taxon>Variovorax</taxon>
    </lineage>
</organism>
<dbReference type="PRINTS" id="PR00039">
    <property type="entry name" value="HTHLYSR"/>
</dbReference>
<accession>A0ABU8WR82</accession>
<dbReference type="Proteomes" id="UP001385892">
    <property type="component" value="Unassembled WGS sequence"/>
</dbReference>
<dbReference type="Pfam" id="PF03466">
    <property type="entry name" value="LysR_substrate"/>
    <property type="match status" value="1"/>
</dbReference>
<gene>
    <name evidence="6" type="ORF">WKW82_25675</name>
</gene>
<protein>
    <submittedName>
        <fullName evidence="6">LysR family transcriptional regulator</fullName>
    </submittedName>
</protein>
<sequence>MNLRQIEVFRAVMTTGSTTNAAKLLHVSQPGVSRLIRHLEIQLGVTLFERRNARLIPTPEAHTLQAEVDKVYRGVLHVQNVATHLRFGDHATLRVLSSANTALQLVPFATAKLLERFNHSKVFFESLPTREIVQTLVAEEADVAISSAPLEHPVLEVREIGRWTLQCVVPKGHVLLEKKKFDLATALRQRLVVYSPEAPQSRVIDGWMEKFGIARQVVVEVRSGYAACAMAASGAGVAFVDDLSARAHRSENLSLIEIPHAPRFPIYSVTNVNRPPSQLGQTFLELVAGELASLS</sequence>
<proteinExistence type="inferred from homology"/>
<dbReference type="Gene3D" id="1.10.10.10">
    <property type="entry name" value="Winged helix-like DNA-binding domain superfamily/Winged helix DNA-binding domain"/>
    <property type="match status" value="1"/>
</dbReference>
<dbReference type="PANTHER" id="PTHR30427">
    <property type="entry name" value="TRANSCRIPTIONAL ACTIVATOR PROTEIN LYSR"/>
    <property type="match status" value="1"/>
</dbReference>
<keyword evidence="4" id="KW-0804">Transcription</keyword>
<dbReference type="Pfam" id="PF00126">
    <property type="entry name" value="HTH_1"/>
    <property type="match status" value="1"/>
</dbReference>
<evidence type="ECO:0000313" key="7">
    <source>
        <dbReference type="Proteomes" id="UP001385892"/>
    </source>
</evidence>
<dbReference type="PANTHER" id="PTHR30427:SF1">
    <property type="entry name" value="TRANSCRIPTIONAL ACTIVATOR PROTEIN LYSR"/>
    <property type="match status" value="1"/>
</dbReference>
<comment type="caution">
    <text evidence="6">The sequence shown here is derived from an EMBL/GenBank/DDBJ whole genome shotgun (WGS) entry which is preliminary data.</text>
</comment>
<evidence type="ECO:0000256" key="2">
    <source>
        <dbReference type="ARBA" id="ARBA00023015"/>
    </source>
</evidence>
<evidence type="ECO:0000256" key="4">
    <source>
        <dbReference type="ARBA" id="ARBA00023163"/>
    </source>
</evidence>
<dbReference type="InterPro" id="IPR036388">
    <property type="entry name" value="WH-like_DNA-bd_sf"/>
</dbReference>
<keyword evidence="2" id="KW-0805">Transcription regulation</keyword>
<evidence type="ECO:0000256" key="1">
    <source>
        <dbReference type="ARBA" id="ARBA00009437"/>
    </source>
</evidence>
<dbReference type="Gene3D" id="3.40.190.290">
    <property type="match status" value="1"/>
</dbReference>
<dbReference type="InterPro" id="IPR000847">
    <property type="entry name" value="LysR_HTH_N"/>
</dbReference>
<evidence type="ECO:0000256" key="3">
    <source>
        <dbReference type="ARBA" id="ARBA00023125"/>
    </source>
</evidence>
<dbReference type="PROSITE" id="PS50931">
    <property type="entry name" value="HTH_LYSR"/>
    <property type="match status" value="1"/>
</dbReference>
<feature type="domain" description="HTH lysR-type" evidence="5">
    <location>
        <begin position="1"/>
        <end position="58"/>
    </location>
</feature>
<comment type="similarity">
    <text evidence="1">Belongs to the LysR transcriptional regulatory family.</text>
</comment>
<dbReference type="RefSeq" id="WP_340345271.1">
    <property type="nucleotide sequence ID" value="NZ_JBBKZT010000013.1"/>
</dbReference>
<dbReference type="SUPFAM" id="SSF53850">
    <property type="entry name" value="Periplasmic binding protein-like II"/>
    <property type="match status" value="1"/>
</dbReference>
<dbReference type="EMBL" id="JBBKZT010000013">
    <property type="protein sequence ID" value="MEJ8850060.1"/>
    <property type="molecule type" value="Genomic_DNA"/>
</dbReference>
<dbReference type="InterPro" id="IPR036390">
    <property type="entry name" value="WH_DNA-bd_sf"/>
</dbReference>
<keyword evidence="7" id="KW-1185">Reference proteome</keyword>
<evidence type="ECO:0000313" key="6">
    <source>
        <dbReference type="EMBL" id="MEJ8850060.1"/>
    </source>
</evidence>